<evidence type="ECO:0000313" key="3">
    <source>
        <dbReference type="Proteomes" id="UP000007798"/>
    </source>
</evidence>
<evidence type="ECO:0000256" key="1">
    <source>
        <dbReference type="SAM" id="MobiDB-lite"/>
    </source>
</evidence>
<reference evidence="2 3" key="1">
    <citation type="journal article" date="2007" name="Nature">
        <title>Evolution of genes and genomes on the Drosophila phylogeny.</title>
        <authorList>
            <consortium name="Drosophila 12 Genomes Consortium"/>
            <person name="Clark A.G."/>
            <person name="Eisen M.B."/>
            <person name="Smith D.R."/>
            <person name="Bergman C.M."/>
            <person name="Oliver B."/>
            <person name="Markow T.A."/>
            <person name="Kaufman T.C."/>
            <person name="Kellis M."/>
            <person name="Gelbart W."/>
            <person name="Iyer V.N."/>
            <person name="Pollard D.A."/>
            <person name="Sackton T.B."/>
            <person name="Larracuente A.M."/>
            <person name="Singh N.D."/>
            <person name="Abad J.P."/>
            <person name="Abt D.N."/>
            <person name="Adryan B."/>
            <person name="Aguade M."/>
            <person name="Akashi H."/>
            <person name="Anderson W.W."/>
            <person name="Aquadro C.F."/>
            <person name="Ardell D.H."/>
            <person name="Arguello R."/>
            <person name="Artieri C.G."/>
            <person name="Barbash D.A."/>
            <person name="Barker D."/>
            <person name="Barsanti P."/>
            <person name="Batterham P."/>
            <person name="Batzoglou S."/>
            <person name="Begun D."/>
            <person name="Bhutkar A."/>
            <person name="Blanco E."/>
            <person name="Bosak S.A."/>
            <person name="Bradley R.K."/>
            <person name="Brand A.D."/>
            <person name="Brent M.R."/>
            <person name="Brooks A.N."/>
            <person name="Brown R.H."/>
            <person name="Butlin R.K."/>
            <person name="Caggese C."/>
            <person name="Calvi B.R."/>
            <person name="Bernardo de Carvalho A."/>
            <person name="Caspi A."/>
            <person name="Castrezana S."/>
            <person name="Celniker S.E."/>
            <person name="Chang J.L."/>
            <person name="Chapple C."/>
            <person name="Chatterji S."/>
            <person name="Chinwalla A."/>
            <person name="Civetta A."/>
            <person name="Clifton S.W."/>
            <person name="Comeron J.M."/>
            <person name="Costello J.C."/>
            <person name="Coyne J.A."/>
            <person name="Daub J."/>
            <person name="David R.G."/>
            <person name="Delcher A.L."/>
            <person name="Delehaunty K."/>
            <person name="Do C.B."/>
            <person name="Ebling H."/>
            <person name="Edwards K."/>
            <person name="Eickbush T."/>
            <person name="Evans J.D."/>
            <person name="Filipski A."/>
            <person name="Findeiss S."/>
            <person name="Freyhult E."/>
            <person name="Fulton L."/>
            <person name="Fulton R."/>
            <person name="Garcia A.C."/>
            <person name="Gardiner A."/>
            <person name="Garfield D.A."/>
            <person name="Garvin B.E."/>
            <person name="Gibson G."/>
            <person name="Gilbert D."/>
            <person name="Gnerre S."/>
            <person name="Godfrey J."/>
            <person name="Good R."/>
            <person name="Gotea V."/>
            <person name="Gravely B."/>
            <person name="Greenberg A.J."/>
            <person name="Griffiths-Jones S."/>
            <person name="Gross S."/>
            <person name="Guigo R."/>
            <person name="Gustafson E.A."/>
            <person name="Haerty W."/>
            <person name="Hahn M.W."/>
            <person name="Halligan D.L."/>
            <person name="Halpern A.L."/>
            <person name="Halter G.M."/>
            <person name="Han M.V."/>
            <person name="Heger A."/>
            <person name="Hillier L."/>
            <person name="Hinrichs A.S."/>
            <person name="Holmes I."/>
            <person name="Hoskins R.A."/>
            <person name="Hubisz M.J."/>
            <person name="Hultmark D."/>
            <person name="Huntley M.A."/>
            <person name="Jaffe D.B."/>
            <person name="Jagadeeshan S."/>
            <person name="Jeck W.R."/>
            <person name="Johnson J."/>
            <person name="Jones C.D."/>
            <person name="Jordan W.C."/>
            <person name="Karpen G.H."/>
            <person name="Kataoka E."/>
            <person name="Keightley P.D."/>
            <person name="Kheradpour P."/>
            <person name="Kirkness E.F."/>
            <person name="Koerich L.B."/>
            <person name="Kristiansen K."/>
            <person name="Kudrna D."/>
            <person name="Kulathinal R.J."/>
            <person name="Kumar S."/>
            <person name="Kwok R."/>
            <person name="Lander E."/>
            <person name="Langley C.H."/>
            <person name="Lapoint R."/>
            <person name="Lazzaro B.P."/>
            <person name="Lee S.J."/>
            <person name="Levesque L."/>
            <person name="Li R."/>
            <person name="Lin C.F."/>
            <person name="Lin M.F."/>
            <person name="Lindblad-Toh K."/>
            <person name="Llopart A."/>
            <person name="Long M."/>
            <person name="Low L."/>
            <person name="Lozovsky E."/>
            <person name="Lu J."/>
            <person name="Luo M."/>
            <person name="Machado C.A."/>
            <person name="Makalowski W."/>
            <person name="Marzo M."/>
            <person name="Matsuda M."/>
            <person name="Matzkin L."/>
            <person name="McAllister B."/>
            <person name="McBride C.S."/>
            <person name="McKernan B."/>
            <person name="McKernan K."/>
            <person name="Mendez-Lago M."/>
            <person name="Minx P."/>
            <person name="Mollenhauer M.U."/>
            <person name="Montooth K."/>
            <person name="Mount S.M."/>
            <person name="Mu X."/>
            <person name="Myers E."/>
            <person name="Negre B."/>
            <person name="Newfeld S."/>
            <person name="Nielsen R."/>
            <person name="Noor M.A."/>
            <person name="O'Grady P."/>
            <person name="Pachter L."/>
            <person name="Papaceit M."/>
            <person name="Parisi M.J."/>
            <person name="Parisi M."/>
            <person name="Parts L."/>
            <person name="Pedersen J.S."/>
            <person name="Pesole G."/>
            <person name="Phillippy A.M."/>
            <person name="Ponting C.P."/>
            <person name="Pop M."/>
            <person name="Porcelli D."/>
            <person name="Powell J.R."/>
            <person name="Prohaska S."/>
            <person name="Pruitt K."/>
            <person name="Puig M."/>
            <person name="Quesneville H."/>
            <person name="Ram K.R."/>
            <person name="Rand D."/>
            <person name="Rasmussen M.D."/>
            <person name="Reed L.K."/>
            <person name="Reenan R."/>
            <person name="Reily A."/>
            <person name="Remington K.A."/>
            <person name="Rieger T.T."/>
            <person name="Ritchie M.G."/>
            <person name="Robin C."/>
            <person name="Rogers Y.H."/>
            <person name="Rohde C."/>
            <person name="Rozas J."/>
            <person name="Rubenfield M.J."/>
            <person name="Ruiz A."/>
            <person name="Russo S."/>
            <person name="Salzberg S.L."/>
            <person name="Sanchez-Gracia A."/>
            <person name="Saranga D.J."/>
            <person name="Sato H."/>
            <person name="Schaeffer S.W."/>
            <person name="Schatz M.C."/>
            <person name="Schlenke T."/>
            <person name="Schwartz R."/>
            <person name="Segarra C."/>
            <person name="Singh R.S."/>
            <person name="Sirot L."/>
            <person name="Sirota M."/>
            <person name="Sisneros N.B."/>
            <person name="Smith C.D."/>
            <person name="Smith T.F."/>
            <person name="Spieth J."/>
            <person name="Stage D.E."/>
            <person name="Stark A."/>
            <person name="Stephan W."/>
            <person name="Strausberg R.L."/>
            <person name="Strempel S."/>
            <person name="Sturgill D."/>
            <person name="Sutton G."/>
            <person name="Sutton G.G."/>
            <person name="Tao W."/>
            <person name="Teichmann S."/>
            <person name="Tobari Y.N."/>
            <person name="Tomimura Y."/>
            <person name="Tsolas J.M."/>
            <person name="Valente V.L."/>
            <person name="Venter E."/>
            <person name="Venter J.C."/>
            <person name="Vicario S."/>
            <person name="Vieira F.G."/>
            <person name="Vilella A.J."/>
            <person name="Villasante A."/>
            <person name="Walenz B."/>
            <person name="Wang J."/>
            <person name="Wasserman M."/>
            <person name="Watts T."/>
            <person name="Wilson D."/>
            <person name="Wilson R.K."/>
            <person name="Wing R.A."/>
            <person name="Wolfner M.F."/>
            <person name="Wong A."/>
            <person name="Wong G.K."/>
            <person name="Wu C.I."/>
            <person name="Wu G."/>
            <person name="Yamamoto D."/>
            <person name="Yang H.P."/>
            <person name="Yang S.P."/>
            <person name="Yorke J.A."/>
            <person name="Yoshida K."/>
            <person name="Zdobnov E."/>
            <person name="Zhang P."/>
            <person name="Zhang Y."/>
            <person name="Zimin A.V."/>
            <person name="Baldwin J."/>
            <person name="Abdouelleil A."/>
            <person name="Abdulkadir J."/>
            <person name="Abebe A."/>
            <person name="Abera B."/>
            <person name="Abreu J."/>
            <person name="Acer S.C."/>
            <person name="Aftuck L."/>
            <person name="Alexander A."/>
            <person name="An P."/>
            <person name="Anderson E."/>
            <person name="Anderson S."/>
            <person name="Arachi H."/>
            <person name="Azer M."/>
            <person name="Bachantsang P."/>
            <person name="Barry A."/>
            <person name="Bayul T."/>
            <person name="Berlin A."/>
            <person name="Bessette D."/>
            <person name="Bloom T."/>
            <person name="Blye J."/>
            <person name="Boguslavskiy L."/>
            <person name="Bonnet C."/>
            <person name="Boukhgalter B."/>
            <person name="Bourzgui I."/>
            <person name="Brown A."/>
            <person name="Cahill P."/>
            <person name="Channer S."/>
            <person name="Cheshatsang Y."/>
            <person name="Chuda L."/>
            <person name="Citroen M."/>
            <person name="Collymore A."/>
            <person name="Cooke P."/>
            <person name="Costello M."/>
            <person name="D'Aco K."/>
            <person name="Daza R."/>
            <person name="De Haan G."/>
            <person name="DeGray S."/>
            <person name="DeMaso C."/>
            <person name="Dhargay N."/>
            <person name="Dooley K."/>
            <person name="Dooley E."/>
            <person name="Doricent M."/>
            <person name="Dorje P."/>
            <person name="Dorjee K."/>
            <person name="Dupes A."/>
            <person name="Elong R."/>
            <person name="Falk J."/>
            <person name="Farina A."/>
            <person name="Faro S."/>
            <person name="Ferguson D."/>
            <person name="Fisher S."/>
            <person name="Foley C.D."/>
            <person name="Franke A."/>
            <person name="Friedrich D."/>
            <person name="Gadbois L."/>
            <person name="Gearin G."/>
            <person name="Gearin C.R."/>
            <person name="Giannoukos G."/>
            <person name="Goode T."/>
            <person name="Graham J."/>
            <person name="Grandbois E."/>
            <person name="Grewal S."/>
            <person name="Gyaltsen K."/>
            <person name="Hafez N."/>
            <person name="Hagos B."/>
            <person name="Hall J."/>
            <person name="Henson C."/>
            <person name="Hollinger A."/>
            <person name="Honan T."/>
            <person name="Huard M.D."/>
            <person name="Hughes L."/>
            <person name="Hurhula B."/>
            <person name="Husby M.E."/>
            <person name="Kamat A."/>
            <person name="Kanga B."/>
            <person name="Kashin S."/>
            <person name="Khazanovich D."/>
            <person name="Kisner P."/>
            <person name="Lance K."/>
            <person name="Lara M."/>
            <person name="Lee W."/>
            <person name="Lennon N."/>
            <person name="Letendre F."/>
            <person name="LeVine R."/>
            <person name="Lipovsky A."/>
            <person name="Liu X."/>
            <person name="Liu J."/>
            <person name="Liu S."/>
            <person name="Lokyitsang T."/>
            <person name="Lokyitsang Y."/>
            <person name="Lubonja R."/>
            <person name="Lui A."/>
            <person name="MacDonald P."/>
            <person name="Magnisalis V."/>
            <person name="Maru K."/>
            <person name="Matthews C."/>
            <person name="McCusker W."/>
            <person name="McDonough S."/>
            <person name="Mehta T."/>
            <person name="Meldrim J."/>
            <person name="Meneus L."/>
            <person name="Mihai O."/>
            <person name="Mihalev A."/>
            <person name="Mihova T."/>
            <person name="Mittelman R."/>
            <person name="Mlenga V."/>
            <person name="Montmayeur A."/>
            <person name="Mulrain L."/>
            <person name="Navidi A."/>
            <person name="Naylor J."/>
            <person name="Negash T."/>
            <person name="Nguyen T."/>
            <person name="Nguyen N."/>
            <person name="Nicol R."/>
            <person name="Norbu C."/>
            <person name="Norbu N."/>
            <person name="Novod N."/>
            <person name="O'Neill B."/>
            <person name="Osman S."/>
            <person name="Markiewicz E."/>
            <person name="Oyono O.L."/>
            <person name="Patti C."/>
            <person name="Phunkhang P."/>
            <person name="Pierre F."/>
            <person name="Priest M."/>
            <person name="Raghuraman S."/>
            <person name="Rege F."/>
            <person name="Reyes R."/>
            <person name="Rise C."/>
            <person name="Rogov P."/>
            <person name="Ross K."/>
            <person name="Ryan E."/>
            <person name="Settipalli S."/>
            <person name="Shea T."/>
            <person name="Sherpa N."/>
            <person name="Shi L."/>
            <person name="Shih D."/>
            <person name="Sparrow T."/>
            <person name="Spaulding J."/>
            <person name="Stalker J."/>
            <person name="Stange-Thomann N."/>
            <person name="Stavropoulos S."/>
            <person name="Stone C."/>
            <person name="Strader C."/>
            <person name="Tesfaye S."/>
            <person name="Thomson T."/>
            <person name="Thoulutsang Y."/>
            <person name="Thoulutsang D."/>
            <person name="Topham K."/>
            <person name="Topping I."/>
            <person name="Tsamla T."/>
            <person name="Vassiliev H."/>
            <person name="Vo A."/>
            <person name="Wangchuk T."/>
            <person name="Wangdi T."/>
            <person name="Weiand M."/>
            <person name="Wilkinson J."/>
            <person name="Wilson A."/>
            <person name="Yadav S."/>
            <person name="Young G."/>
            <person name="Yu Q."/>
            <person name="Zembek L."/>
            <person name="Zhong D."/>
            <person name="Zimmer A."/>
            <person name="Zwirko Z."/>
            <person name="Jaffe D.B."/>
            <person name="Alvarez P."/>
            <person name="Brockman W."/>
            <person name="Butler J."/>
            <person name="Chin C."/>
            <person name="Gnerre S."/>
            <person name="Grabherr M."/>
            <person name="Kleber M."/>
            <person name="Mauceli E."/>
            <person name="MacCallum I."/>
        </authorList>
    </citation>
    <scope>NUCLEOTIDE SEQUENCE [LARGE SCALE GENOMIC DNA]</scope>
    <source>
        <strain evidence="3">Tucson 14030-0811.24</strain>
    </source>
</reference>
<sequence length="157" mass="18665">MLSQTERKALTQLENKWKDRFKPDERMPTSNPRPLTPPSRRKKRKSNQIKNSLPVPEFLPEPRVNLNETDDDAIIINRICIPRLRDFWTTRKFDIFVPAKAVKYNLLSSMFNWEMLDRIMELPEIEGKDMLQNYADEHLLNVSAKIQQLPDEEDEKE</sequence>
<proteinExistence type="predicted"/>
<protein>
    <submittedName>
        <fullName evidence="2">Uncharacterized protein</fullName>
    </submittedName>
</protein>
<dbReference type="PhylomeDB" id="B4MLC6"/>
<feature type="compositionally biased region" description="Basic and acidic residues" evidence="1">
    <location>
        <begin position="1"/>
        <end position="27"/>
    </location>
</feature>
<accession>B4MLC6</accession>
<evidence type="ECO:0000313" key="2">
    <source>
        <dbReference type="EMBL" id="EDW73384.1"/>
    </source>
</evidence>
<gene>
    <name evidence="2" type="primary">Dwil\GK17518</name>
    <name evidence="2" type="ORF">Dwil_GK17518</name>
</gene>
<dbReference type="KEGG" id="dwi:6639214"/>
<keyword evidence="3" id="KW-1185">Reference proteome</keyword>
<dbReference type="STRING" id="7260.B4MLC6"/>
<organism evidence="2 3">
    <name type="scientific">Drosophila willistoni</name>
    <name type="common">Fruit fly</name>
    <dbReference type="NCBI Taxonomy" id="7260"/>
    <lineage>
        <taxon>Eukaryota</taxon>
        <taxon>Metazoa</taxon>
        <taxon>Ecdysozoa</taxon>
        <taxon>Arthropoda</taxon>
        <taxon>Hexapoda</taxon>
        <taxon>Insecta</taxon>
        <taxon>Pterygota</taxon>
        <taxon>Neoptera</taxon>
        <taxon>Endopterygota</taxon>
        <taxon>Diptera</taxon>
        <taxon>Brachycera</taxon>
        <taxon>Muscomorpha</taxon>
        <taxon>Ephydroidea</taxon>
        <taxon>Drosophilidae</taxon>
        <taxon>Drosophila</taxon>
        <taxon>Sophophora</taxon>
    </lineage>
</organism>
<dbReference type="OrthoDB" id="7868070at2759"/>
<dbReference type="InParanoid" id="B4MLC6"/>
<dbReference type="AlphaFoldDB" id="B4MLC6"/>
<dbReference type="FunCoup" id="B4MLC6">
    <property type="interactions" value="3"/>
</dbReference>
<name>B4MLC6_DROWI</name>
<dbReference type="OMA" id="NRICIPR"/>
<feature type="region of interest" description="Disordered" evidence="1">
    <location>
        <begin position="1"/>
        <end position="57"/>
    </location>
</feature>
<dbReference type="HOGENOM" id="CLU_1929749_0_0_1"/>
<dbReference type="Proteomes" id="UP000007798">
    <property type="component" value="Unassembled WGS sequence"/>
</dbReference>
<dbReference type="EMBL" id="CH963847">
    <property type="protein sequence ID" value="EDW73384.1"/>
    <property type="molecule type" value="Genomic_DNA"/>
</dbReference>